<feature type="region of interest" description="Disordered" evidence="1">
    <location>
        <begin position="353"/>
        <end position="388"/>
    </location>
</feature>
<protein>
    <submittedName>
        <fullName evidence="2">Uncharacterized protein</fullName>
    </submittedName>
</protein>
<evidence type="ECO:0000256" key="1">
    <source>
        <dbReference type="SAM" id="MobiDB-lite"/>
    </source>
</evidence>
<evidence type="ECO:0000313" key="3">
    <source>
        <dbReference type="Proteomes" id="UP000683925"/>
    </source>
</evidence>
<dbReference type="OrthoDB" id="294973at2759"/>
<dbReference type="EMBL" id="CAJJDP010000151">
    <property type="protein sequence ID" value="CAD8210026.1"/>
    <property type="molecule type" value="Genomic_DNA"/>
</dbReference>
<reference evidence="2" key="1">
    <citation type="submission" date="2021-01" db="EMBL/GenBank/DDBJ databases">
        <authorList>
            <consortium name="Genoscope - CEA"/>
            <person name="William W."/>
        </authorList>
    </citation>
    <scope>NUCLEOTIDE SEQUENCE</scope>
</reference>
<comment type="caution">
    <text evidence="2">The sequence shown here is derived from an EMBL/GenBank/DDBJ whole genome shotgun (WGS) entry which is preliminary data.</text>
</comment>
<accession>A0A8S1Y6H8</accession>
<keyword evidence="3" id="KW-1185">Reference proteome</keyword>
<evidence type="ECO:0000313" key="2">
    <source>
        <dbReference type="EMBL" id="CAD8210026.1"/>
    </source>
</evidence>
<dbReference type="OMA" id="KYCSDID"/>
<organism evidence="2 3">
    <name type="scientific">Paramecium octaurelia</name>
    <dbReference type="NCBI Taxonomy" id="43137"/>
    <lineage>
        <taxon>Eukaryota</taxon>
        <taxon>Sar</taxon>
        <taxon>Alveolata</taxon>
        <taxon>Ciliophora</taxon>
        <taxon>Intramacronucleata</taxon>
        <taxon>Oligohymenophorea</taxon>
        <taxon>Peniculida</taxon>
        <taxon>Parameciidae</taxon>
        <taxon>Paramecium</taxon>
    </lineage>
</organism>
<feature type="compositionally biased region" description="Basic and acidic residues" evidence="1">
    <location>
        <begin position="356"/>
        <end position="388"/>
    </location>
</feature>
<dbReference type="AlphaFoldDB" id="A0A8S1Y6H8"/>
<name>A0A8S1Y6H8_PAROT</name>
<sequence>MSLLNSKQTISKTDLIESLTLILKPRSQQDFDLACQYLGSLMKKNPTELFKRLRQKNFANFVEPTAENLLNILFVIHANIEEESIAKQLREPPIYWLQKVLAENKDSFTLMLNEVSTPGLQSFVTKSNVIPKSNQQIGEKRISQLEIQNHAIKPQFQVESCQIKPKIFCVIYYSYLQKLSINLSVYKSIKSLQYPFDEQEDMRGKFIWIYKIQNMMLMGLKLLEHTSQAFKFYQDFIYQNMIQFLIFIRQEIEYLIDQYAIISNLDCLSLYEIYIEFLRAQTIVEKYCSDIDLKIRLNTRQIEEFLNFSVRIRVLNQCAFKKSLKVTSRHQPNLSSNQMSDREDKLQKVQNGFNKENMDEPNLRDYHEQLSDETQITEKRYENKSRENEVHFEVDSHRLTHFRGVSTFQQS</sequence>
<gene>
    <name evidence="2" type="ORF">POCTA_138.1.T1490099</name>
</gene>
<proteinExistence type="predicted"/>
<dbReference type="Proteomes" id="UP000683925">
    <property type="component" value="Unassembled WGS sequence"/>
</dbReference>